<proteinExistence type="predicted"/>
<comment type="caution">
    <text evidence="1">The sequence shown here is derived from an EMBL/GenBank/DDBJ whole genome shotgun (WGS) entry which is preliminary data.</text>
</comment>
<dbReference type="Proteomes" id="UP001066276">
    <property type="component" value="Chromosome 12"/>
</dbReference>
<dbReference type="EMBL" id="JANPWB010000016">
    <property type="protein sequence ID" value="KAJ1084583.1"/>
    <property type="molecule type" value="Genomic_DNA"/>
</dbReference>
<gene>
    <name evidence="1" type="ORF">NDU88_004729</name>
</gene>
<reference evidence="1" key="1">
    <citation type="journal article" date="2022" name="bioRxiv">
        <title>Sequencing and chromosome-scale assembly of the giantPleurodeles waltlgenome.</title>
        <authorList>
            <person name="Brown T."/>
            <person name="Elewa A."/>
            <person name="Iarovenko S."/>
            <person name="Subramanian E."/>
            <person name="Araus A.J."/>
            <person name="Petzold A."/>
            <person name="Susuki M."/>
            <person name="Suzuki K.-i.T."/>
            <person name="Hayashi T."/>
            <person name="Toyoda A."/>
            <person name="Oliveira C."/>
            <person name="Osipova E."/>
            <person name="Leigh N.D."/>
            <person name="Simon A."/>
            <person name="Yun M.H."/>
        </authorList>
    </citation>
    <scope>NUCLEOTIDE SEQUENCE</scope>
    <source>
        <strain evidence="1">20211129_DDA</strain>
        <tissue evidence="1">Liver</tissue>
    </source>
</reference>
<organism evidence="1 2">
    <name type="scientific">Pleurodeles waltl</name>
    <name type="common">Iberian ribbed newt</name>
    <dbReference type="NCBI Taxonomy" id="8319"/>
    <lineage>
        <taxon>Eukaryota</taxon>
        <taxon>Metazoa</taxon>
        <taxon>Chordata</taxon>
        <taxon>Craniata</taxon>
        <taxon>Vertebrata</taxon>
        <taxon>Euteleostomi</taxon>
        <taxon>Amphibia</taxon>
        <taxon>Batrachia</taxon>
        <taxon>Caudata</taxon>
        <taxon>Salamandroidea</taxon>
        <taxon>Salamandridae</taxon>
        <taxon>Pleurodelinae</taxon>
        <taxon>Pleurodeles</taxon>
    </lineage>
</organism>
<sequence>MGAPGDSTLGCPPPGSFGRVVEARPVEHFYWLLARSGVLRHLILKLKEAAHALLASSGEKPVKEVRAPEECKAEMGSDPWLAVAALPVEVERSE</sequence>
<evidence type="ECO:0000313" key="2">
    <source>
        <dbReference type="Proteomes" id="UP001066276"/>
    </source>
</evidence>
<keyword evidence="2" id="KW-1185">Reference proteome</keyword>
<accession>A0AAV7L7J2</accession>
<protein>
    <submittedName>
        <fullName evidence="1">Uncharacterized protein</fullName>
    </submittedName>
</protein>
<dbReference type="AlphaFoldDB" id="A0AAV7L7J2"/>
<evidence type="ECO:0000313" key="1">
    <source>
        <dbReference type="EMBL" id="KAJ1084583.1"/>
    </source>
</evidence>
<name>A0AAV7L7J2_PLEWA</name>